<evidence type="ECO:0008006" key="4">
    <source>
        <dbReference type="Google" id="ProtNLM"/>
    </source>
</evidence>
<dbReference type="EMBL" id="JAGQHR010000110">
    <property type="protein sequence ID" value="MCA9727108.1"/>
    <property type="molecule type" value="Genomic_DNA"/>
</dbReference>
<sequence length="421" mass="46758">MNRAGGCVALLGALLAMGAPTSVRAELELGGFVEGALGVRTAYVPRATLYEPWIPLDQEFTLRETRLQLRGDAYGEGAAAHFRVDVLQDDVADGDGTEVDLREGYAKVDLGTHVELRAGRQPTTWGTGDLLFINDLFPKDYVSFFVGREDQYLKLPSDAIRLGIFSSIGSADLVYTPVFEPDRVSDPDRLTQPSSVVRVVRPEHDLENGEFALRLHRLVRSYEVAAYGYRGFWKSPRIVAEIGDDEHPAQIAGHTRLVAVGASVRGPFLGGLGWAEGGYYDSESTVRVDLGSFTGSRVFRFVPPTEVRLLFGHEHSLPNEWTLGGQAYRELRELVEDRVVFTLRLTKLMRYQTIRLSLFAFYGQEHAEEDGYVRLTGSYAVSDAVDAVLGVNFFAGDDHNDTLFGAFDPNDNIYARLRFSF</sequence>
<comment type="caution">
    <text evidence="2">The sequence shown here is derived from an EMBL/GenBank/DDBJ whole genome shotgun (WGS) entry which is preliminary data.</text>
</comment>
<name>A0A956RNH7_UNCEI</name>
<reference evidence="2" key="2">
    <citation type="journal article" date="2021" name="Microbiome">
        <title>Successional dynamics and alternative stable states in a saline activated sludge microbial community over 9 years.</title>
        <authorList>
            <person name="Wang Y."/>
            <person name="Ye J."/>
            <person name="Ju F."/>
            <person name="Liu L."/>
            <person name="Boyd J.A."/>
            <person name="Deng Y."/>
            <person name="Parks D.H."/>
            <person name="Jiang X."/>
            <person name="Yin X."/>
            <person name="Woodcroft B.J."/>
            <person name="Tyson G.W."/>
            <person name="Hugenholtz P."/>
            <person name="Polz M.F."/>
            <person name="Zhang T."/>
        </authorList>
    </citation>
    <scope>NUCLEOTIDE SEQUENCE</scope>
    <source>
        <strain evidence="2">HKST-UBA01</strain>
    </source>
</reference>
<feature type="signal peptide" evidence="1">
    <location>
        <begin position="1"/>
        <end position="25"/>
    </location>
</feature>
<evidence type="ECO:0000313" key="3">
    <source>
        <dbReference type="Proteomes" id="UP000697710"/>
    </source>
</evidence>
<gene>
    <name evidence="2" type="ORF">KC729_05440</name>
</gene>
<dbReference type="AlphaFoldDB" id="A0A956RNH7"/>
<evidence type="ECO:0000256" key="1">
    <source>
        <dbReference type="SAM" id="SignalP"/>
    </source>
</evidence>
<keyword evidence="1" id="KW-0732">Signal</keyword>
<reference evidence="2" key="1">
    <citation type="submission" date="2020-04" db="EMBL/GenBank/DDBJ databases">
        <authorList>
            <person name="Zhang T."/>
        </authorList>
    </citation>
    <scope>NUCLEOTIDE SEQUENCE</scope>
    <source>
        <strain evidence="2">HKST-UBA01</strain>
    </source>
</reference>
<protein>
    <recommendedName>
        <fullName evidence="4">Alginate export domain-containing protein</fullName>
    </recommendedName>
</protein>
<organism evidence="2 3">
    <name type="scientific">Eiseniibacteriota bacterium</name>
    <dbReference type="NCBI Taxonomy" id="2212470"/>
    <lineage>
        <taxon>Bacteria</taxon>
        <taxon>Candidatus Eiseniibacteriota</taxon>
    </lineage>
</organism>
<proteinExistence type="predicted"/>
<dbReference type="Proteomes" id="UP000697710">
    <property type="component" value="Unassembled WGS sequence"/>
</dbReference>
<accession>A0A956RNH7</accession>
<evidence type="ECO:0000313" key="2">
    <source>
        <dbReference type="EMBL" id="MCA9727108.1"/>
    </source>
</evidence>
<feature type="chain" id="PRO_5037400241" description="Alginate export domain-containing protein" evidence="1">
    <location>
        <begin position="26"/>
        <end position="421"/>
    </location>
</feature>